<protein>
    <submittedName>
        <fullName evidence="3">Outer membrane protein assembly factor BamE (Lipoprotein component of BamABCDE complex)</fullName>
    </submittedName>
</protein>
<dbReference type="PROSITE" id="PS51257">
    <property type="entry name" value="PROKAR_LIPOPROTEIN"/>
    <property type="match status" value="1"/>
</dbReference>
<name>A0A7Y9QTD0_9BURK</name>
<evidence type="ECO:0000256" key="1">
    <source>
        <dbReference type="ARBA" id="ARBA00022729"/>
    </source>
</evidence>
<comment type="caution">
    <text evidence="3">The sequence shown here is derived from an EMBL/GenBank/DDBJ whole genome shotgun (WGS) entry which is preliminary data.</text>
</comment>
<organism evidence="3 4">
    <name type="scientific">Sphaerotilus montanus</name>
    <dbReference type="NCBI Taxonomy" id="522889"/>
    <lineage>
        <taxon>Bacteria</taxon>
        <taxon>Pseudomonadati</taxon>
        <taxon>Pseudomonadota</taxon>
        <taxon>Betaproteobacteria</taxon>
        <taxon>Burkholderiales</taxon>
        <taxon>Sphaerotilaceae</taxon>
        <taxon>Sphaerotilus</taxon>
    </lineage>
</organism>
<dbReference type="Gene3D" id="3.30.1450.10">
    <property type="match status" value="1"/>
</dbReference>
<keyword evidence="3" id="KW-0449">Lipoprotein</keyword>
<reference evidence="3 4" key="1">
    <citation type="submission" date="2020-07" db="EMBL/GenBank/DDBJ databases">
        <title>Genomic Encyclopedia of Archaeal and Bacterial Type Strains, Phase II (KMG-II): from individual species to whole genera.</title>
        <authorList>
            <person name="Goeker M."/>
        </authorList>
    </citation>
    <scope>NUCLEOTIDE SEQUENCE [LARGE SCALE GENOMIC DNA]</scope>
    <source>
        <strain evidence="3 4">DSM 21226</strain>
    </source>
</reference>
<evidence type="ECO:0000313" key="4">
    <source>
        <dbReference type="Proteomes" id="UP000518288"/>
    </source>
</evidence>
<dbReference type="RefSeq" id="WP_179631965.1">
    <property type="nucleotide sequence ID" value="NZ_CAXYYM010000059.1"/>
</dbReference>
<keyword evidence="1 2" id="KW-0732">Signal</keyword>
<gene>
    <name evidence="3" type="ORF">BDD16_000043</name>
</gene>
<accession>A0A7Y9QTD0</accession>
<proteinExistence type="predicted"/>
<dbReference type="Proteomes" id="UP000518288">
    <property type="component" value="Unassembled WGS sequence"/>
</dbReference>
<feature type="signal peptide" evidence="2">
    <location>
        <begin position="1"/>
        <end position="21"/>
    </location>
</feature>
<dbReference type="AlphaFoldDB" id="A0A7Y9QTD0"/>
<evidence type="ECO:0000256" key="2">
    <source>
        <dbReference type="SAM" id="SignalP"/>
    </source>
</evidence>
<dbReference type="EMBL" id="JACCFH010000001">
    <property type="protein sequence ID" value="NYG31057.1"/>
    <property type="molecule type" value="Genomic_DNA"/>
</dbReference>
<dbReference type="InterPro" id="IPR037873">
    <property type="entry name" value="BamE-like"/>
</dbReference>
<evidence type="ECO:0000313" key="3">
    <source>
        <dbReference type="EMBL" id="NYG31057.1"/>
    </source>
</evidence>
<keyword evidence="4" id="KW-1185">Reference proteome</keyword>
<sequence length="169" mass="19190">MKHLFTRGVLPLLLAAAALLAGCDQQKIAKLEEGVATEMDVMREFGTPLDIQRLDDGTRVFEYTRQPEGSTNYFITIGQDGKMTGLRQVLHPSYFAKVQPGMTVAEVRRLLGQPAEKQAFQLKKEEVWDWRWLDGQTRKVFRVTYDFEGKVLNAASLDDPRDLSQNGTR</sequence>
<feature type="chain" id="PRO_5030888045" evidence="2">
    <location>
        <begin position="22"/>
        <end position="169"/>
    </location>
</feature>